<evidence type="ECO:0000313" key="2">
    <source>
        <dbReference type="EMBL" id="PNR42640.1"/>
    </source>
</evidence>
<dbReference type="InterPro" id="IPR046341">
    <property type="entry name" value="SET_dom_sf"/>
</dbReference>
<name>A0A2K1JM71_PHYPA</name>
<dbReference type="GO" id="GO:0042054">
    <property type="term" value="F:histone methyltransferase activity"/>
    <property type="evidence" value="ECO:0000318"/>
    <property type="project" value="GO_Central"/>
</dbReference>
<reference evidence="2 4" key="2">
    <citation type="journal article" date="2018" name="Plant J.">
        <title>The Physcomitrella patens chromosome-scale assembly reveals moss genome structure and evolution.</title>
        <authorList>
            <person name="Lang D."/>
            <person name="Ullrich K.K."/>
            <person name="Murat F."/>
            <person name="Fuchs J."/>
            <person name="Jenkins J."/>
            <person name="Haas F.B."/>
            <person name="Piednoel M."/>
            <person name="Gundlach H."/>
            <person name="Van Bel M."/>
            <person name="Meyberg R."/>
            <person name="Vives C."/>
            <person name="Morata J."/>
            <person name="Symeonidi A."/>
            <person name="Hiss M."/>
            <person name="Muchero W."/>
            <person name="Kamisugi Y."/>
            <person name="Saleh O."/>
            <person name="Blanc G."/>
            <person name="Decker E.L."/>
            <person name="van Gessel N."/>
            <person name="Grimwood J."/>
            <person name="Hayes R.D."/>
            <person name="Graham S.W."/>
            <person name="Gunter L.E."/>
            <person name="McDaniel S.F."/>
            <person name="Hoernstein S.N.W."/>
            <person name="Larsson A."/>
            <person name="Li F.W."/>
            <person name="Perroud P.F."/>
            <person name="Phillips J."/>
            <person name="Ranjan P."/>
            <person name="Rokshar D.S."/>
            <person name="Rothfels C.J."/>
            <person name="Schneider L."/>
            <person name="Shu S."/>
            <person name="Stevenson D.W."/>
            <person name="Thummler F."/>
            <person name="Tillich M."/>
            <person name="Villarreal Aguilar J.C."/>
            <person name="Widiez T."/>
            <person name="Wong G.K."/>
            <person name="Wymore A."/>
            <person name="Zhang Y."/>
            <person name="Zimmer A.D."/>
            <person name="Quatrano R.S."/>
            <person name="Mayer K.F.X."/>
            <person name="Goodstein D."/>
            <person name="Casacuberta J.M."/>
            <person name="Vandepoele K."/>
            <person name="Reski R."/>
            <person name="Cuming A.C."/>
            <person name="Tuskan G.A."/>
            <person name="Maumus F."/>
            <person name="Salse J."/>
            <person name="Schmutz J."/>
            <person name="Rensing S.A."/>
        </authorList>
    </citation>
    <scope>NUCLEOTIDE SEQUENCE [LARGE SCALE GENOMIC DNA]</scope>
    <source>
        <strain evidence="3 4">cv. Gransden 2004</strain>
    </source>
</reference>
<sequence length="367" mass="41359">MFSSWFRIPTRQFYSILFAGGLPSGRLLVSCVLVPGKTAILERVSLRSWSCMPSTSATGRLFFGCVLLYLTLLVLLLIPGDPSFSPRYFSVACDGVADCVPVLCSVVVLWWCRWLLVSVLSTLRLERRPRIFPVFCVWFLSSFGDTTERQGSGVPCFLDEAALLVIAVLLQKWIRARSDYSNKVRNLDAHVEKEGYMVYECNPSCLCREDCQNRVLQEVTIVDRLSLIGFWLSLFFPFFSHCRSGRIFFVLWIPLLLAADLVADPSLFRWVLGSVVLISTVVDNPGAGCWDSGLGWATGSSKTWRTFQRRPQVQALQLLGGKLPRVVVAHHGQATAPLIIPCSSCSSVLFSHKFFRYFITIYRILQK</sequence>
<organism evidence="2">
    <name type="scientific">Physcomitrium patens</name>
    <name type="common">Spreading-leaved earth moss</name>
    <name type="synonym">Physcomitrella patens</name>
    <dbReference type="NCBI Taxonomy" id="3218"/>
    <lineage>
        <taxon>Eukaryota</taxon>
        <taxon>Viridiplantae</taxon>
        <taxon>Streptophyta</taxon>
        <taxon>Embryophyta</taxon>
        <taxon>Bryophyta</taxon>
        <taxon>Bryophytina</taxon>
        <taxon>Bryopsida</taxon>
        <taxon>Funariidae</taxon>
        <taxon>Funariales</taxon>
        <taxon>Funariaceae</taxon>
        <taxon>Physcomitrium</taxon>
    </lineage>
</organism>
<gene>
    <name evidence="3" type="primary">LOC112290216</name>
    <name evidence="2" type="ORF">PHYPA_017470</name>
</gene>
<dbReference type="SUPFAM" id="SSF82199">
    <property type="entry name" value="SET domain"/>
    <property type="match status" value="1"/>
</dbReference>
<evidence type="ECO:0000313" key="3">
    <source>
        <dbReference type="EnsemblPlants" id="Pp3c13_16430V3.1"/>
    </source>
</evidence>
<dbReference type="Gene3D" id="2.170.270.10">
    <property type="entry name" value="SET domain"/>
    <property type="match status" value="1"/>
</dbReference>
<dbReference type="EnsemblPlants" id="Pp3c13_16430V3.1">
    <property type="protein sequence ID" value="Pp3c13_16430V3.1"/>
    <property type="gene ID" value="Pp3c13_16430"/>
</dbReference>
<feature type="transmembrane region" description="Helical" evidence="1">
    <location>
        <begin position="100"/>
        <end position="123"/>
    </location>
</feature>
<reference evidence="2 4" key="1">
    <citation type="journal article" date="2008" name="Science">
        <title>The Physcomitrella genome reveals evolutionary insights into the conquest of land by plants.</title>
        <authorList>
            <person name="Rensing S."/>
            <person name="Lang D."/>
            <person name="Zimmer A."/>
            <person name="Terry A."/>
            <person name="Salamov A."/>
            <person name="Shapiro H."/>
            <person name="Nishiyama T."/>
            <person name="Perroud P.-F."/>
            <person name="Lindquist E."/>
            <person name="Kamisugi Y."/>
            <person name="Tanahashi T."/>
            <person name="Sakakibara K."/>
            <person name="Fujita T."/>
            <person name="Oishi K."/>
            <person name="Shin-I T."/>
            <person name="Kuroki Y."/>
            <person name="Toyoda A."/>
            <person name="Suzuki Y."/>
            <person name="Hashimoto A."/>
            <person name="Yamaguchi K."/>
            <person name="Sugano A."/>
            <person name="Kohara Y."/>
            <person name="Fujiyama A."/>
            <person name="Anterola A."/>
            <person name="Aoki S."/>
            <person name="Ashton N."/>
            <person name="Barbazuk W.B."/>
            <person name="Barker E."/>
            <person name="Bennetzen J."/>
            <person name="Bezanilla M."/>
            <person name="Blankenship R."/>
            <person name="Cho S.H."/>
            <person name="Dutcher S."/>
            <person name="Estelle M."/>
            <person name="Fawcett J.A."/>
            <person name="Gundlach H."/>
            <person name="Hanada K."/>
            <person name="Heyl A."/>
            <person name="Hicks K.A."/>
            <person name="Hugh J."/>
            <person name="Lohr M."/>
            <person name="Mayer K."/>
            <person name="Melkozernov A."/>
            <person name="Murata T."/>
            <person name="Nelson D."/>
            <person name="Pils B."/>
            <person name="Prigge M."/>
            <person name="Reiss B."/>
            <person name="Renner T."/>
            <person name="Rombauts S."/>
            <person name="Rushton P."/>
            <person name="Sanderfoot A."/>
            <person name="Schween G."/>
            <person name="Shiu S.-H."/>
            <person name="Stueber K."/>
            <person name="Theodoulou F.L."/>
            <person name="Tu H."/>
            <person name="Van de Peer Y."/>
            <person name="Verrier P.J."/>
            <person name="Waters E."/>
            <person name="Wood A."/>
            <person name="Yang L."/>
            <person name="Cove D."/>
            <person name="Cuming A."/>
            <person name="Hasebe M."/>
            <person name="Lucas S."/>
            <person name="Mishler D.B."/>
            <person name="Reski R."/>
            <person name="Grigoriev I."/>
            <person name="Quatrano R.S."/>
            <person name="Boore J.L."/>
        </authorList>
    </citation>
    <scope>NUCLEOTIDE SEQUENCE [LARGE SCALE GENOMIC DNA]</scope>
    <source>
        <strain evidence="3 4">cv. Gransden 2004</strain>
    </source>
</reference>
<keyword evidence="1" id="KW-1133">Transmembrane helix</keyword>
<protein>
    <submittedName>
        <fullName evidence="2 3">Uncharacterized protein</fullName>
    </submittedName>
</protein>
<reference evidence="3" key="3">
    <citation type="submission" date="2020-12" db="UniProtKB">
        <authorList>
            <consortium name="EnsemblPlants"/>
        </authorList>
    </citation>
    <scope>IDENTIFICATION</scope>
</reference>
<dbReference type="Gramene" id="Pp3c13_16430V3.1">
    <property type="protein sequence ID" value="Pp3c13_16430V3.1"/>
    <property type="gene ID" value="Pp3c13_16430"/>
</dbReference>
<evidence type="ECO:0000256" key="1">
    <source>
        <dbReference type="SAM" id="Phobius"/>
    </source>
</evidence>
<dbReference type="GO" id="GO:0003690">
    <property type="term" value="F:double-stranded DNA binding"/>
    <property type="evidence" value="ECO:0000318"/>
    <property type="project" value="GO_Central"/>
</dbReference>
<keyword evidence="1" id="KW-0812">Transmembrane</keyword>
<dbReference type="Proteomes" id="UP000006727">
    <property type="component" value="Chromosome 13"/>
</dbReference>
<dbReference type="AlphaFoldDB" id="A0A2K1JM71"/>
<feature type="transmembrane region" description="Helical" evidence="1">
    <location>
        <begin position="57"/>
        <end position="80"/>
    </location>
</feature>
<keyword evidence="4" id="KW-1185">Reference proteome</keyword>
<dbReference type="EMBL" id="ABEU02000013">
    <property type="protein sequence ID" value="PNR42640.1"/>
    <property type="molecule type" value="Genomic_DNA"/>
</dbReference>
<accession>A0A2K1JM71</accession>
<proteinExistence type="predicted"/>
<keyword evidence="1" id="KW-0472">Membrane</keyword>
<evidence type="ECO:0000313" key="4">
    <source>
        <dbReference type="Proteomes" id="UP000006727"/>
    </source>
</evidence>